<dbReference type="OrthoDB" id="5419460at2759"/>
<accession>A0A3N4LV88</accession>
<dbReference type="GO" id="GO:0006897">
    <property type="term" value="P:endocytosis"/>
    <property type="evidence" value="ECO:0007669"/>
    <property type="project" value="TreeGrafter"/>
</dbReference>
<dbReference type="GO" id="GO:0045121">
    <property type="term" value="C:membrane raft"/>
    <property type="evidence" value="ECO:0007669"/>
    <property type="project" value="TreeGrafter"/>
</dbReference>
<dbReference type="STRING" id="1051890.A0A3N4LV88"/>
<keyword evidence="3" id="KW-1185">Reference proteome</keyword>
<dbReference type="Pfam" id="PF06687">
    <property type="entry name" value="SUR7"/>
    <property type="match status" value="1"/>
</dbReference>
<evidence type="ECO:0000313" key="3">
    <source>
        <dbReference type="Proteomes" id="UP000267821"/>
    </source>
</evidence>
<feature type="transmembrane region" description="Helical" evidence="1">
    <location>
        <begin position="134"/>
        <end position="159"/>
    </location>
</feature>
<dbReference type="EMBL" id="ML121537">
    <property type="protein sequence ID" value="RPB25608.1"/>
    <property type="molecule type" value="Genomic_DNA"/>
</dbReference>
<evidence type="ECO:0000256" key="1">
    <source>
        <dbReference type="SAM" id="Phobius"/>
    </source>
</evidence>
<proteinExistence type="predicted"/>
<keyword evidence="1" id="KW-1133">Transmembrane helix</keyword>
<gene>
    <name evidence="2" type="ORF">L211DRAFT_782990</name>
</gene>
<dbReference type="GO" id="GO:0005886">
    <property type="term" value="C:plasma membrane"/>
    <property type="evidence" value="ECO:0007669"/>
    <property type="project" value="InterPro"/>
</dbReference>
<feature type="transmembrane region" description="Helical" evidence="1">
    <location>
        <begin position="106"/>
        <end position="128"/>
    </location>
</feature>
<dbReference type="GO" id="GO:0005938">
    <property type="term" value="C:cell cortex"/>
    <property type="evidence" value="ECO:0007669"/>
    <property type="project" value="TreeGrafter"/>
</dbReference>
<feature type="transmembrane region" description="Helical" evidence="1">
    <location>
        <begin position="171"/>
        <end position="191"/>
    </location>
</feature>
<dbReference type="InterPro" id="IPR009571">
    <property type="entry name" value="SUR7/Rim9-like_fungi"/>
</dbReference>
<dbReference type="FunCoup" id="A0A3N4LV88">
    <property type="interactions" value="51"/>
</dbReference>
<dbReference type="GO" id="GO:0030866">
    <property type="term" value="P:cortical actin cytoskeleton organization"/>
    <property type="evidence" value="ECO:0007669"/>
    <property type="project" value="TreeGrafter"/>
</dbReference>
<organism evidence="2 3">
    <name type="scientific">Terfezia boudieri ATCC MYA-4762</name>
    <dbReference type="NCBI Taxonomy" id="1051890"/>
    <lineage>
        <taxon>Eukaryota</taxon>
        <taxon>Fungi</taxon>
        <taxon>Dikarya</taxon>
        <taxon>Ascomycota</taxon>
        <taxon>Pezizomycotina</taxon>
        <taxon>Pezizomycetes</taxon>
        <taxon>Pezizales</taxon>
        <taxon>Pezizaceae</taxon>
        <taxon>Terfezia</taxon>
    </lineage>
</organism>
<reference evidence="2 3" key="1">
    <citation type="journal article" date="2018" name="Nat. Ecol. Evol.">
        <title>Pezizomycetes genomes reveal the molecular basis of ectomycorrhizal truffle lifestyle.</title>
        <authorList>
            <person name="Murat C."/>
            <person name="Payen T."/>
            <person name="Noel B."/>
            <person name="Kuo A."/>
            <person name="Morin E."/>
            <person name="Chen J."/>
            <person name="Kohler A."/>
            <person name="Krizsan K."/>
            <person name="Balestrini R."/>
            <person name="Da Silva C."/>
            <person name="Montanini B."/>
            <person name="Hainaut M."/>
            <person name="Levati E."/>
            <person name="Barry K.W."/>
            <person name="Belfiori B."/>
            <person name="Cichocki N."/>
            <person name="Clum A."/>
            <person name="Dockter R.B."/>
            <person name="Fauchery L."/>
            <person name="Guy J."/>
            <person name="Iotti M."/>
            <person name="Le Tacon F."/>
            <person name="Lindquist E.A."/>
            <person name="Lipzen A."/>
            <person name="Malagnac F."/>
            <person name="Mello A."/>
            <person name="Molinier V."/>
            <person name="Miyauchi S."/>
            <person name="Poulain J."/>
            <person name="Riccioni C."/>
            <person name="Rubini A."/>
            <person name="Sitrit Y."/>
            <person name="Splivallo R."/>
            <person name="Traeger S."/>
            <person name="Wang M."/>
            <person name="Zifcakova L."/>
            <person name="Wipf D."/>
            <person name="Zambonelli A."/>
            <person name="Paolocci F."/>
            <person name="Nowrousian M."/>
            <person name="Ottonello S."/>
            <person name="Baldrian P."/>
            <person name="Spatafora J.W."/>
            <person name="Henrissat B."/>
            <person name="Nagy L.G."/>
            <person name="Aury J.M."/>
            <person name="Wincker P."/>
            <person name="Grigoriev I.V."/>
            <person name="Bonfante P."/>
            <person name="Martin F.M."/>
        </authorList>
    </citation>
    <scope>NUCLEOTIDE SEQUENCE [LARGE SCALE GENOMIC DNA]</scope>
    <source>
        <strain evidence="2 3">ATCC MYA-4762</strain>
    </source>
</reference>
<dbReference type="GO" id="GO:0032185">
    <property type="term" value="P:septin cytoskeleton organization"/>
    <property type="evidence" value="ECO:0007669"/>
    <property type="project" value="TreeGrafter"/>
</dbReference>
<dbReference type="PANTHER" id="PTHR36414">
    <property type="entry name" value="PROTEIN SUR7"/>
    <property type="match status" value="1"/>
</dbReference>
<feature type="transmembrane region" description="Helical" evidence="1">
    <location>
        <begin position="6"/>
        <end position="23"/>
    </location>
</feature>
<sequence>LLPLLFLSGAIIMLFFCLLGGVTDHNPLNRVFFLQADTSNIPGAPPLTHFTMNNACDQRGGVNFACRGRKAASPMLPQQFFGTSTGVPQPFLRDPTKYYYLSRFTYAFYIITIFFVLLALLLNFLAIVSTLATLVAAIMTGVALLSCAFLACIMTAVYVQAQNAFRGAGRFARVGVKVCMFHLFFFNEVILTHT</sequence>
<dbReference type="PANTHER" id="PTHR36414:SF1">
    <property type="entry name" value="PROTEIN SUR7"/>
    <property type="match status" value="1"/>
</dbReference>
<keyword evidence="1" id="KW-0812">Transmembrane</keyword>
<name>A0A3N4LV88_9PEZI</name>
<dbReference type="InParanoid" id="A0A3N4LV88"/>
<dbReference type="AlphaFoldDB" id="A0A3N4LV88"/>
<evidence type="ECO:0000313" key="2">
    <source>
        <dbReference type="EMBL" id="RPB25608.1"/>
    </source>
</evidence>
<dbReference type="GO" id="GO:0031505">
    <property type="term" value="P:fungal-type cell wall organization"/>
    <property type="evidence" value="ECO:0007669"/>
    <property type="project" value="TreeGrafter"/>
</dbReference>
<feature type="non-terminal residue" evidence="2">
    <location>
        <position position="1"/>
    </location>
</feature>
<keyword evidence="1" id="KW-0472">Membrane</keyword>
<dbReference type="Proteomes" id="UP000267821">
    <property type="component" value="Unassembled WGS sequence"/>
</dbReference>
<protein>
    <submittedName>
        <fullName evidence="2">SUR7-domain-containing protein</fullName>
    </submittedName>
</protein>